<dbReference type="AlphaFoldDB" id="A0A699YAG3"/>
<feature type="non-terminal residue" evidence="1">
    <location>
        <position position="119"/>
    </location>
</feature>
<name>A0A699YAG3_HAELA</name>
<protein>
    <submittedName>
        <fullName evidence="1">CTD small phosphatase</fullName>
    </submittedName>
</protein>
<gene>
    <name evidence="1" type="ORF">HaLaN_01901</name>
</gene>
<evidence type="ECO:0000313" key="1">
    <source>
        <dbReference type="EMBL" id="GFH07140.1"/>
    </source>
</evidence>
<comment type="caution">
    <text evidence="1">The sequence shown here is derived from an EMBL/GenBank/DDBJ whole genome shotgun (WGS) entry which is preliminary data.</text>
</comment>
<dbReference type="Proteomes" id="UP000485058">
    <property type="component" value="Unassembled WGS sequence"/>
</dbReference>
<proteinExistence type="predicted"/>
<dbReference type="EMBL" id="BLLF01000076">
    <property type="protein sequence ID" value="GFH07140.1"/>
    <property type="molecule type" value="Genomic_DNA"/>
</dbReference>
<sequence length="119" mass="13394">LPDCLSALLPYPGSSWTQSQHNAGNSPWIPRVSVLELLTPGRVALQLYEASYAPQQAVRSTLEHQRLTMKFGKRLASEALRRHTDHYFDYKAIKKAIKDDIDSTGTSTVRLHRCCDGLK</sequence>
<reference evidence="1 2" key="1">
    <citation type="submission" date="2020-02" db="EMBL/GenBank/DDBJ databases">
        <title>Draft genome sequence of Haematococcus lacustris strain NIES-144.</title>
        <authorList>
            <person name="Morimoto D."/>
            <person name="Nakagawa S."/>
            <person name="Yoshida T."/>
            <person name="Sawayama S."/>
        </authorList>
    </citation>
    <scope>NUCLEOTIDE SEQUENCE [LARGE SCALE GENOMIC DNA]</scope>
    <source>
        <strain evidence="1 2">NIES-144</strain>
    </source>
</reference>
<evidence type="ECO:0000313" key="2">
    <source>
        <dbReference type="Proteomes" id="UP000485058"/>
    </source>
</evidence>
<feature type="non-terminal residue" evidence="1">
    <location>
        <position position="1"/>
    </location>
</feature>
<accession>A0A699YAG3</accession>
<keyword evidence="2" id="KW-1185">Reference proteome</keyword>
<organism evidence="1 2">
    <name type="scientific">Haematococcus lacustris</name>
    <name type="common">Green alga</name>
    <name type="synonym">Haematococcus pluvialis</name>
    <dbReference type="NCBI Taxonomy" id="44745"/>
    <lineage>
        <taxon>Eukaryota</taxon>
        <taxon>Viridiplantae</taxon>
        <taxon>Chlorophyta</taxon>
        <taxon>core chlorophytes</taxon>
        <taxon>Chlorophyceae</taxon>
        <taxon>CS clade</taxon>
        <taxon>Chlamydomonadales</taxon>
        <taxon>Haematococcaceae</taxon>
        <taxon>Haematococcus</taxon>
    </lineage>
</organism>